<reference evidence="2" key="1">
    <citation type="journal article" date="2021" name="Proc. Natl. Acad. Sci. U.S.A.">
        <title>A Catalog of Tens of Thousands of Viruses from Human Metagenomes Reveals Hidden Associations with Chronic Diseases.</title>
        <authorList>
            <person name="Tisza M.J."/>
            <person name="Buck C.B."/>
        </authorList>
    </citation>
    <scope>NUCLEOTIDE SEQUENCE</scope>
    <source>
        <strain evidence="2">Ctbvd11</strain>
    </source>
</reference>
<name>A0A8S5QDL8_9CAUD</name>
<protein>
    <submittedName>
        <fullName evidence="2">Uncharacterized protein</fullName>
    </submittedName>
</protein>
<feature type="compositionally biased region" description="Basic and acidic residues" evidence="1">
    <location>
        <begin position="133"/>
        <end position="149"/>
    </location>
</feature>
<dbReference type="EMBL" id="BK015636">
    <property type="protein sequence ID" value="DAE17176.1"/>
    <property type="molecule type" value="Genomic_DNA"/>
</dbReference>
<organism evidence="2">
    <name type="scientific">Siphoviridae sp. ctbvd11</name>
    <dbReference type="NCBI Taxonomy" id="2825567"/>
    <lineage>
        <taxon>Viruses</taxon>
        <taxon>Duplodnaviria</taxon>
        <taxon>Heunggongvirae</taxon>
        <taxon>Uroviricota</taxon>
        <taxon>Caudoviricetes</taxon>
    </lineage>
</organism>
<evidence type="ECO:0000313" key="2">
    <source>
        <dbReference type="EMBL" id="DAE17176.1"/>
    </source>
</evidence>
<sequence>MRTLEQFQKEVLAPLRKERDDKHAAALKIKTDGGAAFAKRKKELVEKEGEFKEHQKSCLKEFLSKQTLEKKSFFVLQDAERADAHAQYQKATQDYKIAKRGANEEYMDKLAIAFAEYNKERVAAGEQPVYYDNRREMSAEEHNSCHQEDGWPADPAQEVEA</sequence>
<evidence type="ECO:0000256" key="1">
    <source>
        <dbReference type="SAM" id="MobiDB-lite"/>
    </source>
</evidence>
<proteinExistence type="predicted"/>
<accession>A0A8S5QDL8</accession>
<feature type="region of interest" description="Disordered" evidence="1">
    <location>
        <begin position="133"/>
        <end position="161"/>
    </location>
</feature>